<keyword evidence="2" id="KW-1185">Reference proteome</keyword>
<dbReference type="PANTHER" id="PTHR44051">
    <property type="entry name" value="GLUTATHIONE S-TRANSFERASE-RELATED"/>
    <property type="match status" value="1"/>
</dbReference>
<evidence type="ECO:0000313" key="2">
    <source>
        <dbReference type="Proteomes" id="UP001642464"/>
    </source>
</evidence>
<comment type="caution">
    <text evidence="1">The sequence shown here is derived from an EMBL/GenBank/DDBJ whole genome shotgun (WGS) entry which is preliminary data.</text>
</comment>
<dbReference type="InterPro" id="IPR036282">
    <property type="entry name" value="Glutathione-S-Trfase_C_sf"/>
</dbReference>
<organism evidence="1 2">
    <name type="scientific">Durusdinium trenchii</name>
    <dbReference type="NCBI Taxonomy" id="1381693"/>
    <lineage>
        <taxon>Eukaryota</taxon>
        <taxon>Sar</taxon>
        <taxon>Alveolata</taxon>
        <taxon>Dinophyceae</taxon>
        <taxon>Suessiales</taxon>
        <taxon>Symbiodiniaceae</taxon>
        <taxon>Durusdinium</taxon>
    </lineage>
</organism>
<sequence length="234" mass="26523">MSDEMVLYHMNGSRSTRVLWMHKELQARYGTLPPLRVHVFNPEVFRETKPDWYLAINPNGKVPAFTHGRVVMFDSSAICLYLLQTFDKEGRLAPLHDPDFAALFYQLAFYCSGTVDNLTATSSPIQPVVAEKRPGDDEKNIELNHRAWIEQCGPLLVSILGTSKFMAGDAFTAVDVIAGVNMHYIHRKRGWHDFPALEARSDQVSNDGNIWKQKDKERYECNSPKPSALDTQAP</sequence>
<dbReference type="Gene3D" id="1.20.1050.10">
    <property type="match status" value="1"/>
</dbReference>
<name>A0ABP0LAR1_9DINO</name>
<dbReference type="PANTHER" id="PTHR44051:SF21">
    <property type="entry name" value="GLUTATHIONE S-TRANSFERASE FAMILY PROTEIN"/>
    <property type="match status" value="1"/>
</dbReference>
<proteinExistence type="predicted"/>
<dbReference type="InterPro" id="IPR036249">
    <property type="entry name" value="Thioredoxin-like_sf"/>
</dbReference>
<dbReference type="SUPFAM" id="SSF52833">
    <property type="entry name" value="Thioredoxin-like"/>
    <property type="match status" value="1"/>
</dbReference>
<dbReference type="InterPro" id="IPR004045">
    <property type="entry name" value="Glutathione_S-Trfase_N"/>
</dbReference>
<dbReference type="InterPro" id="IPR040079">
    <property type="entry name" value="Glutathione_S-Trfase"/>
</dbReference>
<protein>
    <submittedName>
        <fullName evidence="1">Glutathione S-transferase D6</fullName>
    </submittedName>
</protein>
<accession>A0ABP0LAR1</accession>
<dbReference type="EMBL" id="CAXAMM010015002">
    <property type="protein sequence ID" value="CAK9035259.1"/>
    <property type="molecule type" value="Genomic_DNA"/>
</dbReference>
<reference evidence="1 2" key="1">
    <citation type="submission" date="2024-02" db="EMBL/GenBank/DDBJ databases">
        <authorList>
            <person name="Chen Y."/>
            <person name="Shah S."/>
            <person name="Dougan E. K."/>
            <person name="Thang M."/>
            <person name="Chan C."/>
        </authorList>
    </citation>
    <scope>NUCLEOTIDE SEQUENCE [LARGE SCALE GENOMIC DNA]</scope>
</reference>
<dbReference type="Proteomes" id="UP001642464">
    <property type="component" value="Unassembled WGS sequence"/>
</dbReference>
<dbReference type="SFLD" id="SFLDS00019">
    <property type="entry name" value="Glutathione_Transferase_(cytos"/>
    <property type="match status" value="1"/>
</dbReference>
<evidence type="ECO:0000313" key="1">
    <source>
        <dbReference type="EMBL" id="CAK9035259.1"/>
    </source>
</evidence>
<dbReference type="SFLD" id="SFLDG00358">
    <property type="entry name" value="Main_(cytGST)"/>
    <property type="match status" value="1"/>
</dbReference>
<dbReference type="CDD" id="cd03046">
    <property type="entry name" value="GST_N_GTT1_like"/>
    <property type="match status" value="1"/>
</dbReference>
<dbReference type="Pfam" id="PF13417">
    <property type="entry name" value="GST_N_3"/>
    <property type="match status" value="1"/>
</dbReference>
<dbReference type="PROSITE" id="PS50404">
    <property type="entry name" value="GST_NTER"/>
    <property type="match status" value="1"/>
</dbReference>
<dbReference type="Gene3D" id="3.40.30.10">
    <property type="entry name" value="Glutaredoxin"/>
    <property type="match status" value="1"/>
</dbReference>
<gene>
    <name evidence="1" type="ORF">SCF082_LOCUS21217</name>
</gene>
<dbReference type="SUPFAM" id="SSF47616">
    <property type="entry name" value="GST C-terminal domain-like"/>
    <property type="match status" value="1"/>
</dbReference>